<dbReference type="STRING" id="99656.SAMN05421659_10751"/>
<dbReference type="InterPro" id="IPR013324">
    <property type="entry name" value="RNA_pol_sigma_r3/r4-like"/>
</dbReference>
<reference evidence="1 2" key="1">
    <citation type="submission" date="2016-10" db="EMBL/GenBank/DDBJ databases">
        <authorList>
            <person name="de Groot N.N."/>
        </authorList>
    </citation>
    <scope>NUCLEOTIDE SEQUENCE [LARGE SCALE GENOMIC DNA]</scope>
    <source>
        <strain evidence="1 2">DSM 9179</strain>
    </source>
</reference>
<proteinExistence type="predicted"/>
<dbReference type="NCBIfam" id="TIGR02937">
    <property type="entry name" value="sigma70-ECF"/>
    <property type="match status" value="1"/>
</dbReference>
<dbReference type="Gene3D" id="1.10.10.10">
    <property type="entry name" value="Winged helix-like DNA-binding domain superfamily/Winged helix DNA-binding domain"/>
    <property type="match status" value="1"/>
</dbReference>
<dbReference type="EMBL" id="FOJI01000007">
    <property type="protein sequence ID" value="SEW22760.1"/>
    <property type="molecule type" value="Genomic_DNA"/>
</dbReference>
<gene>
    <name evidence="1" type="ORF">SAMN05421659_10751</name>
</gene>
<organism evidence="1 2">
    <name type="scientific">[Clostridium] fimetarium</name>
    <dbReference type="NCBI Taxonomy" id="99656"/>
    <lineage>
        <taxon>Bacteria</taxon>
        <taxon>Bacillati</taxon>
        <taxon>Bacillota</taxon>
        <taxon>Clostridia</taxon>
        <taxon>Lachnospirales</taxon>
        <taxon>Lachnospiraceae</taxon>
    </lineage>
</organism>
<dbReference type="Proteomes" id="UP000199701">
    <property type="component" value="Unassembled WGS sequence"/>
</dbReference>
<evidence type="ECO:0000313" key="2">
    <source>
        <dbReference type="Proteomes" id="UP000199701"/>
    </source>
</evidence>
<evidence type="ECO:0000313" key="1">
    <source>
        <dbReference type="EMBL" id="SEW22760.1"/>
    </source>
</evidence>
<dbReference type="InterPro" id="IPR036388">
    <property type="entry name" value="WH-like_DNA-bd_sf"/>
</dbReference>
<dbReference type="GO" id="GO:0006352">
    <property type="term" value="P:DNA-templated transcription initiation"/>
    <property type="evidence" value="ECO:0007669"/>
    <property type="project" value="InterPro"/>
</dbReference>
<dbReference type="InterPro" id="IPR013325">
    <property type="entry name" value="RNA_pol_sigma_r2"/>
</dbReference>
<dbReference type="InterPro" id="IPR014284">
    <property type="entry name" value="RNA_pol_sigma-70_dom"/>
</dbReference>
<protein>
    <submittedName>
        <fullName evidence="1">RNA polymerase sigma-70 factor, ECF subfamily</fullName>
    </submittedName>
</protein>
<dbReference type="SUPFAM" id="SSF88659">
    <property type="entry name" value="Sigma3 and sigma4 domains of RNA polymerase sigma factors"/>
    <property type="match status" value="1"/>
</dbReference>
<keyword evidence="2" id="KW-1185">Reference proteome</keyword>
<dbReference type="Gene3D" id="1.10.1740.10">
    <property type="match status" value="1"/>
</dbReference>
<accession>A0A1I0Q6Y8</accession>
<name>A0A1I0Q6Y8_9FIRM</name>
<sequence>MDDEKIVDLYWERSELAIAETSIKYGKYCRTIALNILCNHLDAQECENDTYIAAWNAIPPTRPLKLLVFLGRLTRNIALDRYDYNTAKKRNGKFNVLLSELEECIPSVYNVESQYESGQVSNAISNFLSSIDSEIRVMFIRRYWYSDSIKDISKQLGISESKLKSILFRTRNKLKVYLEKEGILYEQ</sequence>
<dbReference type="OrthoDB" id="9808901at2"/>
<dbReference type="GO" id="GO:0003700">
    <property type="term" value="F:DNA-binding transcription factor activity"/>
    <property type="evidence" value="ECO:0007669"/>
    <property type="project" value="InterPro"/>
</dbReference>
<dbReference type="RefSeq" id="WP_092453594.1">
    <property type="nucleotide sequence ID" value="NZ_FOJI01000007.1"/>
</dbReference>
<dbReference type="SUPFAM" id="SSF88946">
    <property type="entry name" value="Sigma2 domain of RNA polymerase sigma factors"/>
    <property type="match status" value="1"/>
</dbReference>
<dbReference type="AlphaFoldDB" id="A0A1I0Q6Y8"/>